<feature type="binding site" evidence="8">
    <location>
        <position position="102"/>
    </location>
    <ligand>
        <name>Mg(2+)</name>
        <dbReference type="ChEBI" id="CHEBI:18420"/>
    </ligand>
</feature>
<dbReference type="InterPro" id="IPR002716">
    <property type="entry name" value="PIN_dom"/>
</dbReference>
<feature type="binding site" evidence="8">
    <location>
        <position position="5"/>
    </location>
    <ligand>
        <name>Mg(2+)</name>
        <dbReference type="ChEBI" id="CHEBI:18420"/>
    </ligand>
</feature>
<dbReference type="GO" id="GO:0004540">
    <property type="term" value="F:RNA nuclease activity"/>
    <property type="evidence" value="ECO:0007669"/>
    <property type="project" value="InterPro"/>
</dbReference>
<dbReference type="Pfam" id="PF01850">
    <property type="entry name" value="PIN"/>
    <property type="match status" value="1"/>
</dbReference>
<dbReference type="HAMAP" id="MF_00265">
    <property type="entry name" value="VapC_Nob1"/>
    <property type="match status" value="1"/>
</dbReference>
<name>A0A4R7B0E4_9NEIS</name>
<reference evidence="10 11" key="1">
    <citation type="submission" date="2019-03" db="EMBL/GenBank/DDBJ databases">
        <title>Genomic Encyclopedia of Type Strains, Phase III (KMG-III): the genomes of soil and plant-associated and newly described type strains.</title>
        <authorList>
            <person name="Whitman W."/>
        </authorList>
    </citation>
    <scope>NUCLEOTIDE SEQUENCE [LARGE SCALE GENOMIC DNA]</scope>
    <source>
        <strain evidence="10 11">CECT 8976</strain>
    </source>
</reference>
<sequence length="136" mass="15353">MYLVDTNVISEARKGVKANFGVRKFWQTAREEDIYLSAISIGELRRGIENLKYRGDLLQATKLEAWLLIVCGEYAKRILDFDADCAQVWGKLMSPHNHNAVDKQIAATALIHDLTVVTRNIDDFQGTGVLLTNPFE</sequence>
<evidence type="ECO:0000256" key="4">
    <source>
        <dbReference type="ARBA" id="ARBA00022723"/>
    </source>
</evidence>
<dbReference type="EC" id="3.1.-.-" evidence="8"/>
<organism evidence="10 11">
    <name type="scientific">Paludibacterium purpuratum</name>
    <dbReference type="NCBI Taxonomy" id="1144873"/>
    <lineage>
        <taxon>Bacteria</taxon>
        <taxon>Pseudomonadati</taxon>
        <taxon>Pseudomonadota</taxon>
        <taxon>Betaproteobacteria</taxon>
        <taxon>Neisseriales</taxon>
        <taxon>Chromobacteriaceae</taxon>
        <taxon>Paludibacterium</taxon>
    </lineage>
</organism>
<evidence type="ECO:0000259" key="9">
    <source>
        <dbReference type="Pfam" id="PF01850"/>
    </source>
</evidence>
<comment type="cofactor">
    <cofactor evidence="1 8">
        <name>Mg(2+)</name>
        <dbReference type="ChEBI" id="CHEBI:18420"/>
    </cofactor>
</comment>
<gene>
    <name evidence="8" type="primary">vapC</name>
    <name evidence="10" type="ORF">DFP86_11298</name>
</gene>
<evidence type="ECO:0000256" key="6">
    <source>
        <dbReference type="ARBA" id="ARBA00022842"/>
    </source>
</evidence>
<dbReference type="Gene3D" id="3.40.50.1010">
    <property type="entry name" value="5'-nuclease"/>
    <property type="match status" value="1"/>
</dbReference>
<keyword evidence="2 8" id="KW-1277">Toxin-antitoxin system</keyword>
<evidence type="ECO:0000256" key="1">
    <source>
        <dbReference type="ARBA" id="ARBA00001946"/>
    </source>
</evidence>
<dbReference type="GO" id="GO:0016787">
    <property type="term" value="F:hydrolase activity"/>
    <property type="evidence" value="ECO:0007669"/>
    <property type="project" value="UniProtKB-KW"/>
</dbReference>
<evidence type="ECO:0000313" key="10">
    <source>
        <dbReference type="EMBL" id="TDR73894.1"/>
    </source>
</evidence>
<protein>
    <recommendedName>
        <fullName evidence="8">Ribonuclease VapC</fullName>
        <shortName evidence="8">RNase VapC</shortName>
        <ecNumber evidence="8">3.1.-.-</ecNumber>
    </recommendedName>
    <alternativeName>
        <fullName evidence="8">Toxin VapC</fullName>
    </alternativeName>
</protein>
<dbReference type="OrthoDB" id="9804823at2"/>
<comment type="caution">
    <text evidence="10">The sequence shown here is derived from an EMBL/GenBank/DDBJ whole genome shotgun (WGS) entry which is preliminary data.</text>
</comment>
<dbReference type="SUPFAM" id="SSF88723">
    <property type="entry name" value="PIN domain-like"/>
    <property type="match status" value="1"/>
</dbReference>
<evidence type="ECO:0000256" key="2">
    <source>
        <dbReference type="ARBA" id="ARBA00022649"/>
    </source>
</evidence>
<evidence type="ECO:0000256" key="8">
    <source>
        <dbReference type="HAMAP-Rule" id="MF_00265"/>
    </source>
</evidence>
<dbReference type="InterPro" id="IPR050556">
    <property type="entry name" value="Type_II_TA_system_RNase"/>
</dbReference>
<proteinExistence type="inferred from homology"/>
<accession>A0A4R7B0E4</accession>
<dbReference type="CDD" id="cd18746">
    <property type="entry name" value="PIN_VapC4-5_FitB-like"/>
    <property type="match status" value="1"/>
</dbReference>
<keyword evidence="8" id="KW-0800">Toxin</keyword>
<dbReference type="GO" id="GO:0090729">
    <property type="term" value="F:toxin activity"/>
    <property type="evidence" value="ECO:0007669"/>
    <property type="project" value="UniProtKB-KW"/>
</dbReference>
<comment type="similarity">
    <text evidence="7 8">Belongs to the PINc/VapC protein family.</text>
</comment>
<evidence type="ECO:0000256" key="5">
    <source>
        <dbReference type="ARBA" id="ARBA00022801"/>
    </source>
</evidence>
<dbReference type="InterPro" id="IPR029060">
    <property type="entry name" value="PIN-like_dom_sf"/>
</dbReference>
<dbReference type="Proteomes" id="UP000295611">
    <property type="component" value="Unassembled WGS sequence"/>
</dbReference>
<dbReference type="PANTHER" id="PTHR33653:SF1">
    <property type="entry name" value="RIBONUCLEASE VAPC2"/>
    <property type="match status" value="1"/>
</dbReference>
<dbReference type="EMBL" id="SNZP01000012">
    <property type="protein sequence ID" value="TDR73894.1"/>
    <property type="molecule type" value="Genomic_DNA"/>
</dbReference>
<dbReference type="AlphaFoldDB" id="A0A4R7B0E4"/>
<keyword evidence="5 8" id="KW-0378">Hydrolase</keyword>
<evidence type="ECO:0000256" key="7">
    <source>
        <dbReference type="ARBA" id="ARBA00038093"/>
    </source>
</evidence>
<dbReference type="PANTHER" id="PTHR33653">
    <property type="entry name" value="RIBONUCLEASE VAPC2"/>
    <property type="match status" value="1"/>
</dbReference>
<feature type="domain" description="PIN" evidence="9">
    <location>
        <begin position="2"/>
        <end position="124"/>
    </location>
</feature>
<dbReference type="GO" id="GO:0000287">
    <property type="term" value="F:magnesium ion binding"/>
    <property type="evidence" value="ECO:0007669"/>
    <property type="project" value="UniProtKB-UniRule"/>
</dbReference>
<dbReference type="InterPro" id="IPR022907">
    <property type="entry name" value="VapC_family"/>
</dbReference>
<keyword evidence="3 8" id="KW-0540">Nuclease</keyword>
<keyword evidence="11" id="KW-1185">Reference proteome</keyword>
<keyword evidence="6 8" id="KW-0460">Magnesium</keyword>
<comment type="function">
    <text evidence="8">Toxic component of a toxin-antitoxin (TA) system. An RNase.</text>
</comment>
<evidence type="ECO:0000313" key="11">
    <source>
        <dbReference type="Proteomes" id="UP000295611"/>
    </source>
</evidence>
<keyword evidence="4 8" id="KW-0479">Metal-binding</keyword>
<evidence type="ECO:0000256" key="3">
    <source>
        <dbReference type="ARBA" id="ARBA00022722"/>
    </source>
</evidence>